<evidence type="ECO:0000313" key="2">
    <source>
        <dbReference type="EMBL" id="CAG4934522.1"/>
    </source>
</evidence>
<organism evidence="2 3">
    <name type="scientific">Parnassius apollo</name>
    <name type="common">Apollo butterfly</name>
    <name type="synonym">Papilio apollo</name>
    <dbReference type="NCBI Taxonomy" id="110799"/>
    <lineage>
        <taxon>Eukaryota</taxon>
        <taxon>Metazoa</taxon>
        <taxon>Ecdysozoa</taxon>
        <taxon>Arthropoda</taxon>
        <taxon>Hexapoda</taxon>
        <taxon>Insecta</taxon>
        <taxon>Pterygota</taxon>
        <taxon>Neoptera</taxon>
        <taxon>Endopterygota</taxon>
        <taxon>Lepidoptera</taxon>
        <taxon>Glossata</taxon>
        <taxon>Ditrysia</taxon>
        <taxon>Papilionoidea</taxon>
        <taxon>Papilionidae</taxon>
        <taxon>Parnassiinae</taxon>
        <taxon>Parnassini</taxon>
        <taxon>Parnassius</taxon>
        <taxon>Parnassius</taxon>
    </lineage>
</organism>
<sequence>MKILSITMNNVVNAKRKKPLSPFSQNIGFPMEIGGQIKSEPRDSPSNMRSPPQHVYPPYEHEPVQPWPMDMPPSLNMAGPSQVNQYAGQGMTWMDQSYLQAQHLQPSSPMQAMSPHMQPLSPHMQPLSPHMQPLSPHMQQLSPMGHSPLSPAMGHASPAMGHISPGLNHAQGQYVQSIDQQNLIQQDMDVTSNSTPSISKLLEVQGQGEEIRLSSDLSFPMCGADLSDSLKELSTKDLLDNTEWPPHGGG</sequence>
<accession>A0A8S3W151</accession>
<keyword evidence="3" id="KW-1185">Reference proteome</keyword>
<protein>
    <submittedName>
        <fullName evidence="2">(apollo) hypothetical protein</fullName>
    </submittedName>
</protein>
<feature type="region of interest" description="Disordered" evidence="1">
    <location>
        <begin position="23"/>
        <end position="62"/>
    </location>
</feature>
<evidence type="ECO:0000313" key="3">
    <source>
        <dbReference type="Proteomes" id="UP000691718"/>
    </source>
</evidence>
<comment type="caution">
    <text evidence="2">The sequence shown here is derived from an EMBL/GenBank/DDBJ whole genome shotgun (WGS) entry which is preliminary data.</text>
</comment>
<name>A0A8S3W151_PARAO</name>
<evidence type="ECO:0000256" key="1">
    <source>
        <dbReference type="SAM" id="MobiDB-lite"/>
    </source>
</evidence>
<reference evidence="2" key="1">
    <citation type="submission" date="2021-04" db="EMBL/GenBank/DDBJ databases">
        <authorList>
            <person name="Tunstrom K."/>
        </authorList>
    </citation>
    <scope>NUCLEOTIDE SEQUENCE</scope>
</reference>
<dbReference type="OrthoDB" id="7881762at2759"/>
<gene>
    <name evidence="2" type="ORF">PAPOLLO_LOCUS847</name>
</gene>
<dbReference type="EMBL" id="CAJQZP010000040">
    <property type="protein sequence ID" value="CAG4934522.1"/>
    <property type="molecule type" value="Genomic_DNA"/>
</dbReference>
<proteinExistence type="predicted"/>
<dbReference type="AlphaFoldDB" id="A0A8S3W151"/>
<dbReference type="Proteomes" id="UP000691718">
    <property type="component" value="Unassembled WGS sequence"/>
</dbReference>